<name>A0A8J8T241_HALGN</name>
<dbReference type="InterPro" id="IPR036291">
    <property type="entry name" value="NAD(P)-bd_dom_sf"/>
</dbReference>
<proteinExistence type="predicted"/>
<dbReference type="OrthoDB" id="10266593at2759"/>
<dbReference type="Proteomes" id="UP000785679">
    <property type="component" value="Unassembled WGS sequence"/>
</dbReference>
<sequence>MLPKKSYQIHIYLYIQQKILQLMQASTGTRVALWGFGGMNKIVLSYLLEKELQVVAVIGHHDVGSDAGTIAGLEAPLGVKITHPENAKEVFAEAHPNVAILATRSFLKDLEGPLRACAESKVNVITIGEEAFYSWNTEPKLTQELDALFRQNSVTFTGTGYQDAYWLYLASALVGVSLTVNRLVCHTQFNVDDYGMALCEAHGVGLTPEEFSAKFTPENSVPAYVWNSNEALAVRLGWKILKTSQVYQPIVATKDIHSKTLGGVLPIGKVTGLKAIVTTTAENQKGKVVEIETHQIGQVYYEDLEDYCQWSTHGTPSLEISCKKPDTVGITCASAVNRIQSVIAARPGYVTVNELGALI</sequence>
<evidence type="ECO:0000259" key="1">
    <source>
        <dbReference type="Pfam" id="PF19328"/>
    </source>
</evidence>
<evidence type="ECO:0000313" key="3">
    <source>
        <dbReference type="Proteomes" id="UP000785679"/>
    </source>
</evidence>
<comment type="caution">
    <text evidence="2">The sequence shown here is derived from an EMBL/GenBank/DDBJ whole genome shotgun (WGS) entry which is preliminary data.</text>
</comment>
<protein>
    <recommendedName>
        <fullName evidence="1">2,4-diaminopentanoate dehydrogenase C-terminal domain-containing protein</fullName>
    </recommendedName>
</protein>
<dbReference type="SUPFAM" id="SSF51735">
    <property type="entry name" value="NAD(P)-binding Rossmann-fold domains"/>
    <property type="match status" value="1"/>
</dbReference>
<dbReference type="CDD" id="cd24146">
    <property type="entry name" value="nat-AmDH_N_like"/>
    <property type="match status" value="1"/>
</dbReference>
<keyword evidence="3" id="KW-1185">Reference proteome</keyword>
<gene>
    <name evidence="2" type="ORF">FGO68_gene9082</name>
</gene>
<dbReference type="AlphaFoldDB" id="A0A8J8T241"/>
<dbReference type="EMBL" id="RRYP01009939">
    <property type="protein sequence ID" value="TNV78726.1"/>
    <property type="molecule type" value="Genomic_DNA"/>
</dbReference>
<reference evidence="2" key="1">
    <citation type="submission" date="2019-06" db="EMBL/GenBank/DDBJ databases">
        <authorList>
            <person name="Zheng W."/>
        </authorList>
    </citation>
    <scope>NUCLEOTIDE SEQUENCE</scope>
    <source>
        <strain evidence="2">QDHG01</strain>
    </source>
</reference>
<dbReference type="InterPro" id="IPR045760">
    <property type="entry name" value="DAP_DH_C"/>
</dbReference>
<organism evidence="2 3">
    <name type="scientific">Halteria grandinella</name>
    <dbReference type="NCBI Taxonomy" id="5974"/>
    <lineage>
        <taxon>Eukaryota</taxon>
        <taxon>Sar</taxon>
        <taxon>Alveolata</taxon>
        <taxon>Ciliophora</taxon>
        <taxon>Intramacronucleata</taxon>
        <taxon>Spirotrichea</taxon>
        <taxon>Stichotrichia</taxon>
        <taxon>Sporadotrichida</taxon>
        <taxon>Halteriidae</taxon>
        <taxon>Halteria</taxon>
    </lineage>
</organism>
<evidence type="ECO:0000313" key="2">
    <source>
        <dbReference type="EMBL" id="TNV78726.1"/>
    </source>
</evidence>
<feature type="domain" description="2,4-diaminopentanoate dehydrogenase C-terminal" evidence="1">
    <location>
        <begin position="171"/>
        <end position="355"/>
    </location>
</feature>
<accession>A0A8J8T241</accession>
<dbReference type="Pfam" id="PF19328">
    <property type="entry name" value="DAP_DH_C"/>
    <property type="match status" value="1"/>
</dbReference>